<gene>
    <name evidence="3" type="primary">LOC26534258</name>
</gene>
<organism evidence="2 3">
    <name type="scientific">Drosophila pseudoobscura pseudoobscura</name>
    <name type="common">Fruit fly</name>
    <dbReference type="NCBI Taxonomy" id="46245"/>
    <lineage>
        <taxon>Eukaryota</taxon>
        <taxon>Metazoa</taxon>
        <taxon>Ecdysozoa</taxon>
        <taxon>Arthropoda</taxon>
        <taxon>Hexapoda</taxon>
        <taxon>Insecta</taxon>
        <taxon>Pterygota</taxon>
        <taxon>Neoptera</taxon>
        <taxon>Endopterygota</taxon>
        <taxon>Diptera</taxon>
        <taxon>Brachycera</taxon>
        <taxon>Muscomorpha</taxon>
        <taxon>Ephydroidea</taxon>
        <taxon>Drosophilidae</taxon>
        <taxon>Drosophila</taxon>
        <taxon>Sophophora</taxon>
    </lineage>
</organism>
<name>A0A0R3NUF6_DROPS</name>
<dbReference type="AlphaFoldDB" id="A0A0R3NUF6"/>
<feature type="region of interest" description="Disordered" evidence="1">
    <location>
        <begin position="41"/>
        <end position="70"/>
    </location>
</feature>
<dbReference type="Bgee" id="FBgn0273245">
    <property type="expression patterns" value="Expressed in male reproductive system and 1 other cell type or tissue"/>
</dbReference>
<evidence type="ECO:0000313" key="3">
    <source>
        <dbReference type="RefSeq" id="XP_015036673.1"/>
    </source>
</evidence>
<evidence type="ECO:0000313" key="2">
    <source>
        <dbReference type="Proteomes" id="UP000001819"/>
    </source>
</evidence>
<dbReference type="KEGG" id="dpo:26534258"/>
<keyword evidence="2" id="KW-1185">Reference proteome</keyword>
<dbReference type="Proteomes" id="UP000001819">
    <property type="component" value="Chromosome 4"/>
</dbReference>
<sequence>MSDKKASSRATPPGMQFSTPVGAPETRRKMLLFKRLLRRELQREAQTPQQIRTARQRRDQQEAHGVFPAS</sequence>
<dbReference type="GeneID" id="26534258"/>
<reference evidence="3" key="1">
    <citation type="submission" date="2025-08" db="UniProtKB">
        <authorList>
            <consortium name="RefSeq"/>
        </authorList>
    </citation>
    <scope>IDENTIFICATION</scope>
    <source>
        <strain evidence="3">MV-25-SWS-2005</strain>
        <tissue evidence="3">Whole body</tissue>
    </source>
</reference>
<feature type="region of interest" description="Disordered" evidence="1">
    <location>
        <begin position="1"/>
        <end position="26"/>
    </location>
</feature>
<evidence type="ECO:0000256" key="1">
    <source>
        <dbReference type="SAM" id="MobiDB-lite"/>
    </source>
</evidence>
<accession>A0A6I8V9L0</accession>
<accession>A0A0R3NUF6</accession>
<proteinExistence type="predicted"/>
<protein>
    <submittedName>
        <fullName evidence="3">Uncharacterized protein</fullName>
    </submittedName>
</protein>
<dbReference type="InParanoid" id="A0A0R3NUF6"/>
<dbReference type="RefSeq" id="XP_015036673.1">
    <property type="nucleotide sequence ID" value="XM_015181187.2"/>
</dbReference>